<feature type="compositionally biased region" description="Polar residues" evidence="1">
    <location>
        <begin position="16"/>
        <end position="25"/>
    </location>
</feature>
<feature type="region of interest" description="Disordered" evidence="1">
    <location>
        <begin position="1"/>
        <end position="25"/>
    </location>
</feature>
<dbReference type="AlphaFoldDB" id="A0A080YX55"/>
<name>A0A080YX55_PHYNI</name>
<proteinExistence type="predicted"/>
<organism evidence="2 3">
    <name type="scientific">Phytophthora nicotianae P1976</name>
    <dbReference type="NCBI Taxonomy" id="1317066"/>
    <lineage>
        <taxon>Eukaryota</taxon>
        <taxon>Sar</taxon>
        <taxon>Stramenopiles</taxon>
        <taxon>Oomycota</taxon>
        <taxon>Peronosporomycetes</taxon>
        <taxon>Peronosporales</taxon>
        <taxon>Peronosporaceae</taxon>
        <taxon>Phytophthora</taxon>
    </lineage>
</organism>
<accession>A0A080YX55</accession>
<evidence type="ECO:0000256" key="1">
    <source>
        <dbReference type="SAM" id="MobiDB-lite"/>
    </source>
</evidence>
<sequence>MQQLFSGMKRLEADSDQISNPKTSGKQSLTYSLFQKLYQFLIKAYKLSILWLKMMALV</sequence>
<protein>
    <submittedName>
        <fullName evidence="2">Uncharacterized protein</fullName>
    </submittedName>
</protein>
<comment type="caution">
    <text evidence="2">The sequence shown here is derived from an EMBL/GenBank/DDBJ whole genome shotgun (WGS) entry which is preliminary data.</text>
</comment>
<dbReference type="EMBL" id="ANJA01004547">
    <property type="protein sequence ID" value="ETO58966.1"/>
    <property type="molecule type" value="Genomic_DNA"/>
</dbReference>
<evidence type="ECO:0000313" key="3">
    <source>
        <dbReference type="Proteomes" id="UP000028582"/>
    </source>
</evidence>
<dbReference type="Proteomes" id="UP000028582">
    <property type="component" value="Unassembled WGS sequence"/>
</dbReference>
<reference evidence="2 3" key="1">
    <citation type="submission" date="2013-11" db="EMBL/GenBank/DDBJ databases">
        <title>The Genome Sequence of Phytophthora parasitica P1976.</title>
        <authorList>
            <consortium name="The Broad Institute Genomics Platform"/>
            <person name="Russ C."/>
            <person name="Tyler B."/>
            <person name="Panabieres F."/>
            <person name="Shan W."/>
            <person name="Tripathy S."/>
            <person name="Grunwald N."/>
            <person name="Machado M."/>
            <person name="Johnson C.S."/>
            <person name="Walker B."/>
            <person name="Young S."/>
            <person name="Zeng Q."/>
            <person name="Gargeya S."/>
            <person name="Fitzgerald M."/>
            <person name="Haas B."/>
            <person name="Abouelleil A."/>
            <person name="Allen A.W."/>
            <person name="Alvarado L."/>
            <person name="Arachchi H.M."/>
            <person name="Berlin A.M."/>
            <person name="Chapman S.B."/>
            <person name="Gainer-Dewar J."/>
            <person name="Goldberg J."/>
            <person name="Griggs A."/>
            <person name="Gujja S."/>
            <person name="Hansen M."/>
            <person name="Howarth C."/>
            <person name="Imamovic A."/>
            <person name="Ireland A."/>
            <person name="Larimer J."/>
            <person name="McCowan C."/>
            <person name="Murphy C."/>
            <person name="Pearson M."/>
            <person name="Poon T.W."/>
            <person name="Priest M."/>
            <person name="Roberts A."/>
            <person name="Saif S."/>
            <person name="Shea T."/>
            <person name="Sisk P."/>
            <person name="Sykes S."/>
            <person name="Wortman J."/>
            <person name="Nusbaum C."/>
            <person name="Birren B."/>
        </authorList>
    </citation>
    <scope>NUCLEOTIDE SEQUENCE [LARGE SCALE GENOMIC DNA]</scope>
    <source>
        <strain evidence="2 3">P1976</strain>
    </source>
</reference>
<evidence type="ECO:0000313" key="2">
    <source>
        <dbReference type="EMBL" id="ETO58966.1"/>
    </source>
</evidence>
<gene>
    <name evidence="2" type="ORF">F444_22657</name>
</gene>